<evidence type="ECO:0000313" key="2">
    <source>
        <dbReference type="Proteomes" id="UP001140087"/>
    </source>
</evidence>
<gene>
    <name evidence="1" type="ORF">H4R21_004986</name>
</gene>
<keyword evidence="2" id="KW-1185">Reference proteome</keyword>
<sequence>MRHARILDASPGETPYVSRKLTLSAHLPAYRAPRPAARHQVVRFSEHQDADDAAASGAESDVASDGDGSISSRPTTESDDLDAALASPPETPSTHSDTADAAAGLDADEDEAAPLRLMNVETDSR</sequence>
<name>A0ACC1KVA4_9FUNG</name>
<dbReference type="Proteomes" id="UP001140087">
    <property type="component" value="Unassembled WGS sequence"/>
</dbReference>
<proteinExistence type="predicted"/>
<reference evidence="1" key="1">
    <citation type="submission" date="2022-07" db="EMBL/GenBank/DDBJ databases">
        <title>Phylogenomic reconstructions and comparative analyses of Kickxellomycotina fungi.</title>
        <authorList>
            <person name="Reynolds N.K."/>
            <person name="Stajich J.E."/>
            <person name="Barry K."/>
            <person name="Grigoriev I.V."/>
            <person name="Crous P."/>
            <person name="Smith M.E."/>
        </authorList>
    </citation>
    <scope>NUCLEOTIDE SEQUENCE</scope>
    <source>
        <strain evidence="1">BCRC 34780</strain>
    </source>
</reference>
<organism evidence="1 2">
    <name type="scientific">Coemansia helicoidea</name>
    <dbReference type="NCBI Taxonomy" id="1286919"/>
    <lineage>
        <taxon>Eukaryota</taxon>
        <taxon>Fungi</taxon>
        <taxon>Fungi incertae sedis</taxon>
        <taxon>Zoopagomycota</taxon>
        <taxon>Kickxellomycotina</taxon>
        <taxon>Kickxellomycetes</taxon>
        <taxon>Kickxellales</taxon>
        <taxon>Kickxellaceae</taxon>
        <taxon>Coemansia</taxon>
    </lineage>
</organism>
<comment type="caution">
    <text evidence="1">The sequence shown here is derived from an EMBL/GenBank/DDBJ whole genome shotgun (WGS) entry which is preliminary data.</text>
</comment>
<evidence type="ECO:0000313" key="1">
    <source>
        <dbReference type="EMBL" id="KAJ2795748.1"/>
    </source>
</evidence>
<protein>
    <submittedName>
        <fullName evidence="1">Uncharacterized protein</fullName>
    </submittedName>
</protein>
<accession>A0ACC1KVA4</accession>
<dbReference type="EMBL" id="JANBUN010002071">
    <property type="protein sequence ID" value="KAJ2795748.1"/>
    <property type="molecule type" value="Genomic_DNA"/>
</dbReference>